<feature type="region of interest" description="Disordered" evidence="1">
    <location>
        <begin position="1"/>
        <end position="23"/>
    </location>
</feature>
<protein>
    <submittedName>
        <fullName evidence="5">Transposase</fullName>
    </submittedName>
</protein>
<keyword evidence="2" id="KW-0812">Transmembrane</keyword>
<dbReference type="EMBL" id="UZAJ01040614">
    <property type="protein sequence ID" value="VDP15588.1"/>
    <property type="molecule type" value="Genomic_DNA"/>
</dbReference>
<sequence>MKIFRRRKVAQTTDADDTPPVADKRGFLRWPGRVIPRPIKDSHRNALKMTVAAFSADRPDCPDCKREGRSGVLVPISGRPNARRCSDPDCGLEITLRELADINGPVVHYAPEARRAYFIRSATILFVIACAVLSAAVLYSGWVGSGLMMFAAFLLSMPLFMGCFAMRYRAWQVAENRFYEEKAPLGEFIQAELANIFKKQS</sequence>
<dbReference type="Proteomes" id="UP000267606">
    <property type="component" value="Unassembled WGS sequence"/>
</dbReference>
<evidence type="ECO:0000313" key="3">
    <source>
        <dbReference type="EMBL" id="VDP15588.1"/>
    </source>
</evidence>
<keyword evidence="4" id="KW-1185">Reference proteome</keyword>
<evidence type="ECO:0000313" key="4">
    <source>
        <dbReference type="Proteomes" id="UP000267606"/>
    </source>
</evidence>
<feature type="compositionally biased region" description="Low complexity" evidence="1">
    <location>
        <begin position="10"/>
        <end position="21"/>
    </location>
</feature>
<proteinExistence type="predicted"/>
<feature type="transmembrane region" description="Helical" evidence="2">
    <location>
        <begin position="122"/>
        <end position="142"/>
    </location>
</feature>
<evidence type="ECO:0000256" key="1">
    <source>
        <dbReference type="SAM" id="MobiDB-lite"/>
    </source>
</evidence>
<keyword evidence="2" id="KW-0472">Membrane</keyword>
<accession>A0A183I315</accession>
<evidence type="ECO:0000256" key="2">
    <source>
        <dbReference type="SAM" id="Phobius"/>
    </source>
</evidence>
<reference evidence="3 4" key="2">
    <citation type="submission" date="2018-11" db="EMBL/GenBank/DDBJ databases">
        <authorList>
            <consortium name="Pathogen Informatics"/>
        </authorList>
    </citation>
    <scope>NUCLEOTIDE SEQUENCE [LARGE SCALE GENOMIC DNA]</scope>
</reference>
<name>A0A183I315_9BILA</name>
<feature type="transmembrane region" description="Helical" evidence="2">
    <location>
        <begin position="148"/>
        <end position="168"/>
    </location>
</feature>
<keyword evidence="2" id="KW-1133">Transmembrane helix</keyword>
<reference evidence="5" key="1">
    <citation type="submission" date="2016-06" db="UniProtKB">
        <authorList>
            <consortium name="WormBaseParasite"/>
        </authorList>
    </citation>
    <scope>IDENTIFICATION</scope>
</reference>
<dbReference type="WBParaSite" id="OFLC_0001413501-mRNA-1">
    <property type="protein sequence ID" value="OFLC_0001413501-mRNA-1"/>
    <property type="gene ID" value="OFLC_0001413501"/>
</dbReference>
<gene>
    <name evidence="3" type="ORF">OFLC_LOCUS14127</name>
</gene>
<dbReference type="AlphaFoldDB" id="A0A183I315"/>
<evidence type="ECO:0000313" key="5">
    <source>
        <dbReference type="WBParaSite" id="OFLC_0001413501-mRNA-1"/>
    </source>
</evidence>
<organism evidence="5">
    <name type="scientific">Onchocerca flexuosa</name>
    <dbReference type="NCBI Taxonomy" id="387005"/>
    <lineage>
        <taxon>Eukaryota</taxon>
        <taxon>Metazoa</taxon>
        <taxon>Ecdysozoa</taxon>
        <taxon>Nematoda</taxon>
        <taxon>Chromadorea</taxon>
        <taxon>Rhabditida</taxon>
        <taxon>Spirurina</taxon>
        <taxon>Spiruromorpha</taxon>
        <taxon>Filarioidea</taxon>
        <taxon>Onchocercidae</taxon>
        <taxon>Onchocerca</taxon>
    </lineage>
</organism>